<keyword evidence="2" id="KW-1185">Reference proteome</keyword>
<reference evidence="1 2" key="1">
    <citation type="journal article" date="2014" name="Science">
        <title>Plant genetics. Early allopolyploid evolution in the post-Neolithic Brassica napus oilseed genome.</title>
        <authorList>
            <person name="Chalhoub B."/>
            <person name="Denoeud F."/>
            <person name="Liu S."/>
            <person name="Parkin I.A."/>
            <person name="Tang H."/>
            <person name="Wang X."/>
            <person name="Chiquet J."/>
            <person name="Belcram H."/>
            <person name="Tong C."/>
            <person name="Samans B."/>
            <person name="Correa M."/>
            <person name="Da Silva C."/>
            <person name="Just J."/>
            <person name="Falentin C."/>
            <person name="Koh C.S."/>
            <person name="Le Clainche I."/>
            <person name="Bernard M."/>
            <person name="Bento P."/>
            <person name="Noel B."/>
            <person name="Labadie K."/>
            <person name="Alberti A."/>
            <person name="Charles M."/>
            <person name="Arnaud D."/>
            <person name="Guo H."/>
            <person name="Daviaud C."/>
            <person name="Alamery S."/>
            <person name="Jabbari K."/>
            <person name="Zhao M."/>
            <person name="Edger P.P."/>
            <person name="Chelaifa H."/>
            <person name="Tack D."/>
            <person name="Lassalle G."/>
            <person name="Mestiri I."/>
            <person name="Schnel N."/>
            <person name="Le Paslier M.C."/>
            <person name="Fan G."/>
            <person name="Renault V."/>
            <person name="Bayer P.E."/>
            <person name="Golicz A.A."/>
            <person name="Manoli S."/>
            <person name="Lee T.H."/>
            <person name="Thi V.H."/>
            <person name="Chalabi S."/>
            <person name="Hu Q."/>
            <person name="Fan C."/>
            <person name="Tollenaere R."/>
            <person name="Lu Y."/>
            <person name="Battail C."/>
            <person name="Shen J."/>
            <person name="Sidebottom C.H."/>
            <person name="Wang X."/>
            <person name="Canaguier A."/>
            <person name="Chauveau A."/>
            <person name="Berard A."/>
            <person name="Deniot G."/>
            <person name="Guan M."/>
            <person name="Liu Z."/>
            <person name="Sun F."/>
            <person name="Lim Y.P."/>
            <person name="Lyons E."/>
            <person name="Town C.D."/>
            <person name="Bancroft I."/>
            <person name="Wang X."/>
            <person name="Meng J."/>
            <person name="Ma J."/>
            <person name="Pires J.C."/>
            <person name="King G.J."/>
            <person name="Brunel D."/>
            <person name="Delourme R."/>
            <person name="Renard M."/>
            <person name="Aury J.M."/>
            <person name="Adams K.L."/>
            <person name="Batley J."/>
            <person name="Snowdon R.J."/>
            <person name="Tost J."/>
            <person name="Edwards D."/>
            <person name="Zhou Y."/>
            <person name="Hua W."/>
            <person name="Sharpe A.G."/>
            <person name="Paterson A.H."/>
            <person name="Guan C."/>
            <person name="Wincker P."/>
        </authorList>
    </citation>
    <scope>NUCLEOTIDE SEQUENCE [LARGE SCALE GENOMIC DNA]</scope>
    <source>
        <strain evidence="2">cv. Darmor-bzh</strain>
    </source>
</reference>
<dbReference type="EMBL" id="LK032125">
    <property type="protein sequence ID" value="CDY21870.1"/>
    <property type="molecule type" value="Genomic_DNA"/>
</dbReference>
<dbReference type="Proteomes" id="UP000028999">
    <property type="component" value="Unassembled WGS sequence"/>
</dbReference>
<gene>
    <name evidence="1" type="primary">BnaC01g35780D</name>
    <name evidence="1" type="ORF">GSBRNA2T00018174001</name>
</gene>
<protein>
    <submittedName>
        <fullName evidence="1">BnaC01g35780D protein</fullName>
    </submittedName>
</protein>
<evidence type="ECO:0000313" key="2">
    <source>
        <dbReference type="Proteomes" id="UP000028999"/>
    </source>
</evidence>
<name>A0A078G5Y5_BRANA</name>
<sequence>MENEKEGRQVV</sequence>
<proteinExistence type="predicted"/>
<evidence type="ECO:0000313" key="1">
    <source>
        <dbReference type="EMBL" id="CDY21870.1"/>
    </source>
</evidence>
<accession>A0A078G5Y5</accession>
<dbReference type="PaxDb" id="3708-A0A078G5Y5"/>
<organism evidence="1 2">
    <name type="scientific">Brassica napus</name>
    <name type="common">Rape</name>
    <dbReference type="NCBI Taxonomy" id="3708"/>
    <lineage>
        <taxon>Eukaryota</taxon>
        <taxon>Viridiplantae</taxon>
        <taxon>Streptophyta</taxon>
        <taxon>Embryophyta</taxon>
        <taxon>Tracheophyta</taxon>
        <taxon>Spermatophyta</taxon>
        <taxon>Magnoliopsida</taxon>
        <taxon>eudicotyledons</taxon>
        <taxon>Gunneridae</taxon>
        <taxon>Pentapetalae</taxon>
        <taxon>rosids</taxon>
        <taxon>malvids</taxon>
        <taxon>Brassicales</taxon>
        <taxon>Brassicaceae</taxon>
        <taxon>Brassiceae</taxon>
        <taxon>Brassica</taxon>
    </lineage>
</organism>